<dbReference type="Gene3D" id="3.30.200.20">
    <property type="entry name" value="Phosphorylase Kinase, domain 1"/>
    <property type="match status" value="1"/>
</dbReference>
<dbReference type="AlphaFoldDB" id="A0ABD0V2L0"/>
<feature type="region of interest" description="Disordered" evidence="1">
    <location>
        <begin position="1"/>
        <end position="52"/>
    </location>
</feature>
<reference evidence="2 3" key="1">
    <citation type="journal article" date="2024" name="Plant Biotechnol. J.">
        <title>Dendrobium thyrsiflorum genome and its molecular insights into genes involved in important horticultural traits.</title>
        <authorList>
            <person name="Chen B."/>
            <person name="Wang J.Y."/>
            <person name="Zheng P.J."/>
            <person name="Li K.L."/>
            <person name="Liang Y.M."/>
            <person name="Chen X.F."/>
            <person name="Zhang C."/>
            <person name="Zhao X."/>
            <person name="He X."/>
            <person name="Zhang G.Q."/>
            <person name="Liu Z.J."/>
            <person name="Xu Q."/>
        </authorList>
    </citation>
    <scope>NUCLEOTIDE SEQUENCE [LARGE SCALE GENOMIC DNA]</scope>
    <source>
        <strain evidence="2">GZMU011</strain>
    </source>
</reference>
<feature type="compositionally biased region" description="Polar residues" evidence="1">
    <location>
        <begin position="38"/>
        <end position="48"/>
    </location>
</feature>
<comment type="caution">
    <text evidence="2">The sequence shown here is derived from an EMBL/GenBank/DDBJ whole genome shotgun (WGS) entry which is preliminary data.</text>
</comment>
<evidence type="ECO:0000313" key="2">
    <source>
        <dbReference type="EMBL" id="KAL0919134.1"/>
    </source>
</evidence>
<sequence>MGGCYSSPSITNNHPHPKSLGLLPAAADSDDEIKTSPRDSSVASSGTPDSPLFVLSNPASAADFLYQYRLGRELGRGEFGVTRLCSNVETGRLWLARQYRSGDCGAL</sequence>
<dbReference type="Proteomes" id="UP001552299">
    <property type="component" value="Unassembled WGS sequence"/>
</dbReference>
<feature type="compositionally biased region" description="Polar residues" evidence="1">
    <location>
        <begin position="1"/>
        <end position="14"/>
    </location>
</feature>
<gene>
    <name evidence="2" type="ORF">M5K25_011209</name>
</gene>
<protein>
    <submittedName>
        <fullName evidence="2">Uncharacterized protein</fullName>
    </submittedName>
</protein>
<keyword evidence="3" id="KW-1185">Reference proteome</keyword>
<dbReference type="EMBL" id="JANQDX010000009">
    <property type="protein sequence ID" value="KAL0919134.1"/>
    <property type="molecule type" value="Genomic_DNA"/>
</dbReference>
<accession>A0ABD0V2L0</accession>
<proteinExistence type="predicted"/>
<evidence type="ECO:0000256" key="1">
    <source>
        <dbReference type="SAM" id="MobiDB-lite"/>
    </source>
</evidence>
<name>A0ABD0V2L0_DENTH</name>
<evidence type="ECO:0000313" key="3">
    <source>
        <dbReference type="Proteomes" id="UP001552299"/>
    </source>
</evidence>
<organism evidence="2 3">
    <name type="scientific">Dendrobium thyrsiflorum</name>
    <name type="common">Pinecone-like raceme dendrobium</name>
    <name type="synonym">Orchid</name>
    <dbReference type="NCBI Taxonomy" id="117978"/>
    <lineage>
        <taxon>Eukaryota</taxon>
        <taxon>Viridiplantae</taxon>
        <taxon>Streptophyta</taxon>
        <taxon>Embryophyta</taxon>
        <taxon>Tracheophyta</taxon>
        <taxon>Spermatophyta</taxon>
        <taxon>Magnoliopsida</taxon>
        <taxon>Liliopsida</taxon>
        <taxon>Asparagales</taxon>
        <taxon>Orchidaceae</taxon>
        <taxon>Epidendroideae</taxon>
        <taxon>Malaxideae</taxon>
        <taxon>Dendrobiinae</taxon>
        <taxon>Dendrobium</taxon>
    </lineage>
</organism>